<feature type="transmembrane region" description="Helical" evidence="4">
    <location>
        <begin position="57"/>
        <end position="77"/>
    </location>
</feature>
<comment type="caution">
    <text evidence="6">The sequence shown here is derived from an EMBL/GenBank/DDBJ whole genome shotgun (WGS) entry which is preliminary data.</text>
</comment>
<dbReference type="CDD" id="cd01949">
    <property type="entry name" value="GGDEF"/>
    <property type="match status" value="1"/>
</dbReference>
<dbReference type="PANTHER" id="PTHR45138:SF9">
    <property type="entry name" value="DIGUANYLATE CYCLASE DGCM-RELATED"/>
    <property type="match status" value="1"/>
</dbReference>
<keyword evidence="4" id="KW-1133">Transmembrane helix</keyword>
<dbReference type="InterPro" id="IPR029787">
    <property type="entry name" value="Nucleotide_cyclase"/>
</dbReference>
<feature type="domain" description="GGDEF" evidence="5">
    <location>
        <begin position="243"/>
        <end position="373"/>
    </location>
</feature>
<comment type="catalytic activity">
    <reaction evidence="2">
        <text>2 GTP = 3',3'-c-di-GMP + 2 diphosphate</text>
        <dbReference type="Rhea" id="RHEA:24898"/>
        <dbReference type="ChEBI" id="CHEBI:33019"/>
        <dbReference type="ChEBI" id="CHEBI:37565"/>
        <dbReference type="ChEBI" id="CHEBI:58805"/>
        <dbReference type="EC" id="2.7.7.65"/>
    </reaction>
</comment>
<keyword evidence="4" id="KW-0812">Transmembrane</keyword>
<keyword evidence="6" id="KW-0808">Transferase</keyword>
<evidence type="ECO:0000313" key="6">
    <source>
        <dbReference type="EMBL" id="MEK8052433.1"/>
    </source>
</evidence>
<feature type="coiled-coil region" evidence="3">
    <location>
        <begin position="192"/>
        <end position="219"/>
    </location>
</feature>
<dbReference type="InterPro" id="IPR043128">
    <property type="entry name" value="Rev_trsase/Diguanyl_cyclase"/>
</dbReference>
<dbReference type="SUPFAM" id="SSF55073">
    <property type="entry name" value="Nucleotide cyclase"/>
    <property type="match status" value="1"/>
</dbReference>
<dbReference type="InterPro" id="IPR000160">
    <property type="entry name" value="GGDEF_dom"/>
</dbReference>
<protein>
    <recommendedName>
        <fullName evidence="1">diguanylate cyclase</fullName>
        <ecNumber evidence="1">2.7.7.65</ecNumber>
    </recommendedName>
</protein>
<proteinExistence type="predicted"/>
<dbReference type="SMART" id="SM00267">
    <property type="entry name" value="GGDEF"/>
    <property type="match status" value="1"/>
</dbReference>
<dbReference type="RefSeq" id="WP_341412143.1">
    <property type="nucleotide sequence ID" value="NZ_JBBUTH010000009.1"/>
</dbReference>
<feature type="transmembrane region" description="Helical" evidence="4">
    <location>
        <begin position="30"/>
        <end position="51"/>
    </location>
</feature>
<organism evidence="6 7">
    <name type="scientific">Pseudaquabacterium inlustre</name>
    <dbReference type="NCBI Taxonomy" id="2984192"/>
    <lineage>
        <taxon>Bacteria</taxon>
        <taxon>Pseudomonadati</taxon>
        <taxon>Pseudomonadota</taxon>
        <taxon>Betaproteobacteria</taxon>
        <taxon>Burkholderiales</taxon>
        <taxon>Sphaerotilaceae</taxon>
        <taxon>Pseudaquabacterium</taxon>
    </lineage>
</organism>
<keyword evidence="6" id="KW-0548">Nucleotidyltransferase</keyword>
<gene>
    <name evidence="6" type="ORF">AACH10_19430</name>
</gene>
<dbReference type="EC" id="2.7.7.65" evidence="1"/>
<dbReference type="Proteomes" id="UP001365405">
    <property type="component" value="Unassembled WGS sequence"/>
</dbReference>
<dbReference type="PROSITE" id="PS50887">
    <property type="entry name" value="GGDEF"/>
    <property type="match status" value="1"/>
</dbReference>
<name>A0ABU9CKU8_9BURK</name>
<sequence>MLPATPSPDEPLRLPTLLGSDPLVRQQVGVVLFSTGTYAIYGLITLAQAAMGLMPWSLAWALVAASMAMNGVFYLAVRSGAVSHGSDPGLGRLQLLVGVLCMYIGYAAAGPAASAVLLAMASHIVYSMFAMTPRQVWRLALGSLGGLALTMVLCHWAWPERYAVPVQATGLLYALMVVPLIALLAHRVTHMTTTLKRQRAELQAAMARLEELATRDELTRTHNRRHMGELLRQQQALHRRLGQPLAVALLDIDHFKSVNDHHGHAMGDEVLRHFAQRLGAQLRSVDAVARWGGEEFLVLLPATARADALVAMDRLQQHLAEAPADGLPGGLRISFSAGVTEFGPQDTVDAVVERADQAMYRAKTSGRARSVAG</sequence>
<dbReference type="EMBL" id="JBBUTH010000009">
    <property type="protein sequence ID" value="MEK8052433.1"/>
    <property type="molecule type" value="Genomic_DNA"/>
</dbReference>
<evidence type="ECO:0000256" key="3">
    <source>
        <dbReference type="SAM" id="Coils"/>
    </source>
</evidence>
<feature type="transmembrane region" description="Helical" evidence="4">
    <location>
        <begin position="136"/>
        <end position="158"/>
    </location>
</feature>
<dbReference type="GO" id="GO:0052621">
    <property type="term" value="F:diguanylate cyclase activity"/>
    <property type="evidence" value="ECO:0007669"/>
    <property type="project" value="UniProtKB-EC"/>
</dbReference>
<keyword evidence="7" id="KW-1185">Reference proteome</keyword>
<dbReference type="Gene3D" id="3.30.70.270">
    <property type="match status" value="1"/>
</dbReference>
<evidence type="ECO:0000313" key="7">
    <source>
        <dbReference type="Proteomes" id="UP001365405"/>
    </source>
</evidence>
<dbReference type="Pfam" id="PF00990">
    <property type="entry name" value="GGDEF"/>
    <property type="match status" value="1"/>
</dbReference>
<evidence type="ECO:0000256" key="2">
    <source>
        <dbReference type="ARBA" id="ARBA00034247"/>
    </source>
</evidence>
<evidence type="ECO:0000256" key="4">
    <source>
        <dbReference type="SAM" id="Phobius"/>
    </source>
</evidence>
<evidence type="ECO:0000259" key="5">
    <source>
        <dbReference type="PROSITE" id="PS50887"/>
    </source>
</evidence>
<evidence type="ECO:0000256" key="1">
    <source>
        <dbReference type="ARBA" id="ARBA00012528"/>
    </source>
</evidence>
<reference evidence="6 7" key="1">
    <citation type="submission" date="2024-04" db="EMBL/GenBank/DDBJ databases">
        <title>Novel species of the genus Ideonella isolated from streams.</title>
        <authorList>
            <person name="Lu H."/>
        </authorList>
    </citation>
    <scope>NUCLEOTIDE SEQUENCE [LARGE SCALE GENOMIC DNA]</scope>
    <source>
        <strain evidence="6 7">DXS22W</strain>
    </source>
</reference>
<dbReference type="InterPro" id="IPR050469">
    <property type="entry name" value="Diguanylate_Cyclase"/>
</dbReference>
<accession>A0ABU9CKU8</accession>
<dbReference type="NCBIfam" id="TIGR00254">
    <property type="entry name" value="GGDEF"/>
    <property type="match status" value="1"/>
</dbReference>
<keyword evidence="3" id="KW-0175">Coiled coil</keyword>
<dbReference type="PANTHER" id="PTHR45138">
    <property type="entry name" value="REGULATORY COMPONENTS OF SENSORY TRANSDUCTION SYSTEM"/>
    <property type="match status" value="1"/>
</dbReference>
<feature type="transmembrane region" description="Helical" evidence="4">
    <location>
        <begin position="170"/>
        <end position="189"/>
    </location>
</feature>
<feature type="transmembrane region" description="Helical" evidence="4">
    <location>
        <begin position="89"/>
        <end position="106"/>
    </location>
</feature>
<keyword evidence="4" id="KW-0472">Membrane</keyword>